<evidence type="ECO:0000259" key="1">
    <source>
        <dbReference type="Pfam" id="PF21277"/>
    </source>
</evidence>
<dbReference type="AlphaFoldDB" id="A0A1U9KS85"/>
<evidence type="ECO:0000313" key="2">
    <source>
        <dbReference type="EMBL" id="AQS88701.1"/>
    </source>
</evidence>
<accession>A0A1U9KS85</accession>
<dbReference type="InterPro" id="IPR049073">
    <property type="entry name" value="T6SS_VgrG3-like_C"/>
</dbReference>
<name>A0A1U9KS85_9PROT</name>
<dbReference type="Proteomes" id="UP000188604">
    <property type="component" value="Chromosome"/>
</dbReference>
<reference evidence="2 3" key="1">
    <citation type="submission" date="2016-03" db="EMBL/GenBank/DDBJ databases">
        <title>Acetic acid bacteria sequencing.</title>
        <authorList>
            <person name="Brandt J."/>
            <person name="Jakob F."/>
            <person name="Vogel R.F."/>
        </authorList>
    </citation>
    <scope>NUCLEOTIDE SEQUENCE [LARGE SCALE GENOMIC DNA]</scope>
    <source>
        <strain evidence="2 3">NBRC 101099</strain>
    </source>
</reference>
<feature type="domain" description="Type VI secretion system spike protein VgrG3-like C-terminal" evidence="1">
    <location>
        <begin position="14"/>
        <end position="145"/>
    </location>
</feature>
<protein>
    <recommendedName>
        <fullName evidence="1">Type VI secretion system spike protein VgrG3-like C-terminal domain-containing protein</fullName>
    </recommendedName>
</protein>
<proteinExistence type="predicted"/>
<evidence type="ECO:0000313" key="3">
    <source>
        <dbReference type="Proteomes" id="UP000188604"/>
    </source>
</evidence>
<organism evidence="2 3">
    <name type="scientific">Neoasaia chiangmaiensis</name>
    <dbReference type="NCBI Taxonomy" id="320497"/>
    <lineage>
        <taxon>Bacteria</taxon>
        <taxon>Pseudomonadati</taxon>
        <taxon>Pseudomonadota</taxon>
        <taxon>Alphaproteobacteria</taxon>
        <taxon>Acetobacterales</taxon>
        <taxon>Acetobacteraceae</taxon>
        <taxon>Neoasaia</taxon>
    </lineage>
</organism>
<keyword evidence="3" id="KW-1185">Reference proteome</keyword>
<gene>
    <name evidence="2" type="ORF">A0U93_13125</name>
</gene>
<sequence>MRQAIHPVRRTLAAARVSSGIGDRGGVSYGAYQLNSKSGDKVRDFLRTEGAPWQPQFAGLDETVSGGPFEKKWKEIATATPQSFFNAQHAYIRRTNYGQTIARVETDTGINLDTFSIAVRNVVWSVSVQHGGAFIILERALHDLNRQDLRNLSFMAQPARKISENPFVTYSAEEKFDAFIFEMAYKIFERDLIMAIYRERKSYLHTDTKMSARSITDNENRYVKELPDALAELDTR</sequence>
<dbReference type="EMBL" id="CP014691">
    <property type="protein sequence ID" value="AQS88701.1"/>
    <property type="molecule type" value="Genomic_DNA"/>
</dbReference>
<dbReference type="Pfam" id="PF21277">
    <property type="entry name" value="T6SS_VgrG3-like_C"/>
    <property type="match status" value="1"/>
</dbReference>
<dbReference type="KEGG" id="nch:A0U93_13125"/>